<dbReference type="Gene3D" id="3.40.50.150">
    <property type="entry name" value="Vaccinia Virus protein VP39"/>
    <property type="match status" value="1"/>
</dbReference>
<dbReference type="CDD" id="cd02440">
    <property type="entry name" value="AdoMet_MTases"/>
    <property type="match status" value="1"/>
</dbReference>
<protein>
    <recommendedName>
        <fullName evidence="1">Methyltransferase domain-containing protein</fullName>
    </recommendedName>
</protein>
<evidence type="ECO:0000313" key="3">
    <source>
        <dbReference type="Proteomes" id="UP000076722"/>
    </source>
</evidence>
<keyword evidence="3" id="KW-1185">Reference proteome</keyword>
<dbReference type="Proteomes" id="UP000076722">
    <property type="component" value="Unassembled WGS sequence"/>
</dbReference>
<feature type="domain" description="Methyltransferase" evidence="1">
    <location>
        <begin position="46"/>
        <end position="146"/>
    </location>
</feature>
<dbReference type="STRING" id="1314777.A0A164R7U2"/>
<name>A0A164R7U2_9AGAM</name>
<proteinExistence type="predicted"/>
<dbReference type="AlphaFoldDB" id="A0A164R7U2"/>
<dbReference type="InterPro" id="IPR029063">
    <property type="entry name" value="SAM-dependent_MTases_sf"/>
</dbReference>
<evidence type="ECO:0000313" key="2">
    <source>
        <dbReference type="EMBL" id="KZS90321.1"/>
    </source>
</evidence>
<dbReference type="EMBL" id="KV419422">
    <property type="protein sequence ID" value="KZS90321.1"/>
    <property type="molecule type" value="Genomic_DNA"/>
</dbReference>
<dbReference type="InterPro" id="IPR041698">
    <property type="entry name" value="Methyltransf_25"/>
</dbReference>
<evidence type="ECO:0000259" key="1">
    <source>
        <dbReference type="Pfam" id="PF13649"/>
    </source>
</evidence>
<gene>
    <name evidence="2" type="ORF">SISNIDRAFT_468678</name>
</gene>
<reference evidence="2 3" key="1">
    <citation type="journal article" date="2016" name="Mol. Biol. Evol.">
        <title>Comparative Genomics of Early-Diverging Mushroom-Forming Fungi Provides Insights into the Origins of Lignocellulose Decay Capabilities.</title>
        <authorList>
            <person name="Nagy L.G."/>
            <person name="Riley R."/>
            <person name="Tritt A."/>
            <person name="Adam C."/>
            <person name="Daum C."/>
            <person name="Floudas D."/>
            <person name="Sun H."/>
            <person name="Yadav J.S."/>
            <person name="Pangilinan J."/>
            <person name="Larsson K.H."/>
            <person name="Matsuura K."/>
            <person name="Barry K."/>
            <person name="Labutti K."/>
            <person name="Kuo R."/>
            <person name="Ohm R.A."/>
            <person name="Bhattacharya S.S."/>
            <person name="Shirouzu T."/>
            <person name="Yoshinaga Y."/>
            <person name="Martin F.M."/>
            <person name="Grigoriev I.V."/>
            <person name="Hibbett D.S."/>
        </authorList>
    </citation>
    <scope>NUCLEOTIDE SEQUENCE [LARGE SCALE GENOMIC DNA]</scope>
    <source>
        <strain evidence="2 3">HHB9708</strain>
    </source>
</reference>
<organism evidence="2 3">
    <name type="scientific">Sistotremastrum niveocremeum HHB9708</name>
    <dbReference type="NCBI Taxonomy" id="1314777"/>
    <lineage>
        <taxon>Eukaryota</taxon>
        <taxon>Fungi</taxon>
        <taxon>Dikarya</taxon>
        <taxon>Basidiomycota</taxon>
        <taxon>Agaricomycotina</taxon>
        <taxon>Agaricomycetes</taxon>
        <taxon>Sistotremastrales</taxon>
        <taxon>Sistotremastraceae</taxon>
        <taxon>Sertulicium</taxon>
        <taxon>Sertulicium niveocremeum</taxon>
    </lineage>
</organism>
<dbReference type="SUPFAM" id="SSF53335">
    <property type="entry name" value="S-adenosyl-L-methionine-dependent methyltransferases"/>
    <property type="match status" value="1"/>
</dbReference>
<dbReference type="OrthoDB" id="8300214at2759"/>
<sequence>MTFATLDVDAIASTLIGEIGNIGRVQTRHRIKLIKAWEIEEGWNLLELGCGQGDCTVALAEAVGQDGHVTAVDPGPADYGSPATLGQAQAYISAGRLGSRITFVQENPIGFLKAAPEEKQYDAVVLCQCLWYFASLAEIEETLALLATRTKRILVSEFALASSELTSLPHLLSVIALGALAHRDPAPTTNVRTLISPEAIRRILVENVKCSVVREGTVEGAGEMQDGTWESSYTLSKSFETKVNKLVSDERERNYIFTLRDAVKSAKEKLTSKVTTMDIWFGSFTTN</sequence>
<dbReference type="Pfam" id="PF13649">
    <property type="entry name" value="Methyltransf_25"/>
    <property type="match status" value="1"/>
</dbReference>
<accession>A0A164R7U2</accession>